<name>A0A2K2DFI7_BRADI</name>
<evidence type="ECO:0000313" key="3">
    <source>
        <dbReference type="Proteomes" id="UP000008810"/>
    </source>
</evidence>
<dbReference type="Gramene" id="PNT73048">
    <property type="protein sequence ID" value="PNT73048"/>
    <property type="gene ID" value="BRADI_2g52675v3"/>
</dbReference>
<proteinExistence type="predicted"/>
<gene>
    <name evidence="1" type="ORF">BRADI_2g52675v3</name>
</gene>
<reference evidence="2" key="3">
    <citation type="submission" date="2018-08" db="UniProtKB">
        <authorList>
            <consortium name="EnsemblPlants"/>
        </authorList>
    </citation>
    <scope>IDENTIFICATION</scope>
    <source>
        <strain evidence="2">cv. Bd21</strain>
    </source>
</reference>
<dbReference type="Proteomes" id="UP000008810">
    <property type="component" value="Chromosome 2"/>
</dbReference>
<reference evidence="1" key="2">
    <citation type="submission" date="2017-06" db="EMBL/GenBank/DDBJ databases">
        <title>WGS assembly of Brachypodium distachyon.</title>
        <authorList>
            <consortium name="The International Brachypodium Initiative"/>
            <person name="Lucas S."/>
            <person name="Harmon-Smith M."/>
            <person name="Lail K."/>
            <person name="Tice H."/>
            <person name="Grimwood J."/>
            <person name="Bruce D."/>
            <person name="Barry K."/>
            <person name="Shu S."/>
            <person name="Lindquist E."/>
            <person name="Wang M."/>
            <person name="Pitluck S."/>
            <person name="Vogel J.P."/>
            <person name="Garvin D.F."/>
            <person name="Mockler T.C."/>
            <person name="Schmutz J."/>
            <person name="Rokhsar D."/>
            <person name="Bevan M.W."/>
        </authorList>
    </citation>
    <scope>NUCLEOTIDE SEQUENCE</scope>
    <source>
        <strain evidence="1">Bd21</strain>
    </source>
</reference>
<protein>
    <submittedName>
        <fullName evidence="1 2">Uncharacterized protein</fullName>
    </submittedName>
</protein>
<evidence type="ECO:0000313" key="1">
    <source>
        <dbReference type="EMBL" id="PNT73048.1"/>
    </source>
</evidence>
<sequence>MLTLVSRSDDDIIHTGSGTVQDCTPVFIERWTGEPPTVAIQHHVTIKDPLIFARLVCKDLRAKIQCTKIISHGVFSGYRPAI</sequence>
<keyword evidence="3" id="KW-1185">Reference proteome</keyword>
<evidence type="ECO:0000313" key="2">
    <source>
        <dbReference type="EnsemblPlants" id="PNT73048"/>
    </source>
</evidence>
<organism evidence="1">
    <name type="scientific">Brachypodium distachyon</name>
    <name type="common">Purple false brome</name>
    <name type="synonym">Trachynia distachya</name>
    <dbReference type="NCBI Taxonomy" id="15368"/>
    <lineage>
        <taxon>Eukaryota</taxon>
        <taxon>Viridiplantae</taxon>
        <taxon>Streptophyta</taxon>
        <taxon>Embryophyta</taxon>
        <taxon>Tracheophyta</taxon>
        <taxon>Spermatophyta</taxon>
        <taxon>Magnoliopsida</taxon>
        <taxon>Liliopsida</taxon>
        <taxon>Poales</taxon>
        <taxon>Poaceae</taxon>
        <taxon>BOP clade</taxon>
        <taxon>Pooideae</taxon>
        <taxon>Stipodae</taxon>
        <taxon>Brachypodieae</taxon>
        <taxon>Brachypodium</taxon>
    </lineage>
</organism>
<dbReference type="EMBL" id="CM000881">
    <property type="protein sequence ID" value="PNT73048.1"/>
    <property type="molecule type" value="Genomic_DNA"/>
</dbReference>
<dbReference type="AlphaFoldDB" id="A0A2K2DFI7"/>
<accession>A0A2K2DFI7</accession>
<reference evidence="1 2" key="1">
    <citation type="journal article" date="2010" name="Nature">
        <title>Genome sequencing and analysis of the model grass Brachypodium distachyon.</title>
        <authorList>
            <consortium name="International Brachypodium Initiative"/>
        </authorList>
    </citation>
    <scope>NUCLEOTIDE SEQUENCE [LARGE SCALE GENOMIC DNA]</scope>
    <source>
        <strain evidence="1 2">Bd21</strain>
    </source>
</reference>
<dbReference type="InParanoid" id="A0A2K2DFI7"/>
<dbReference type="EnsemblPlants" id="PNT73048">
    <property type="protein sequence ID" value="PNT73048"/>
    <property type="gene ID" value="BRADI_2g52675v3"/>
</dbReference>